<name>A0A9P8BX86_9FUNG</name>
<dbReference type="InterPro" id="IPR056138">
    <property type="entry name" value="DUF7721"/>
</dbReference>
<feature type="region of interest" description="Disordered" evidence="1">
    <location>
        <begin position="85"/>
        <end position="104"/>
    </location>
</feature>
<feature type="domain" description="DUF7721" evidence="2">
    <location>
        <begin position="10"/>
        <end position="87"/>
    </location>
</feature>
<protein>
    <recommendedName>
        <fullName evidence="2">DUF7721 domain-containing protein</fullName>
    </recommendedName>
</protein>
<evidence type="ECO:0000313" key="4">
    <source>
        <dbReference type="Proteomes" id="UP000707451"/>
    </source>
</evidence>
<dbReference type="AlphaFoldDB" id="A0A9P8BX86"/>
<organism evidence="3 4">
    <name type="scientific">Linnemannia hyalina</name>
    <dbReference type="NCBI Taxonomy" id="64524"/>
    <lineage>
        <taxon>Eukaryota</taxon>
        <taxon>Fungi</taxon>
        <taxon>Fungi incertae sedis</taxon>
        <taxon>Mucoromycota</taxon>
        <taxon>Mortierellomycotina</taxon>
        <taxon>Mortierellomycetes</taxon>
        <taxon>Mortierellales</taxon>
        <taxon>Mortierellaceae</taxon>
        <taxon>Linnemannia</taxon>
    </lineage>
</organism>
<gene>
    <name evidence="3" type="ORF">KI688_008621</name>
</gene>
<feature type="region of interest" description="Disordered" evidence="1">
    <location>
        <begin position="164"/>
        <end position="183"/>
    </location>
</feature>
<dbReference type="Pfam" id="PF24845">
    <property type="entry name" value="DUF7721"/>
    <property type="match status" value="1"/>
</dbReference>
<evidence type="ECO:0000256" key="1">
    <source>
        <dbReference type="SAM" id="MobiDB-lite"/>
    </source>
</evidence>
<evidence type="ECO:0000259" key="2">
    <source>
        <dbReference type="Pfam" id="PF24845"/>
    </source>
</evidence>
<dbReference type="OrthoDB" id="2290255at2759"/>
<dbReference type="Proteomes" id="UP000707451">
    <property type="component" value="Unassembled WGS sequence"/>
</dbReference>
<feature type="region of interest" description="Disordered" evidence="1">
    <location>
        <begin position="15"/>
        <end position="49"/>
    </location>
</feature>
<proteinExistence type="predicted"/>
<accession>A0A9P8BX86</accession>
<sequence>MDFLKSALKEQAEKYASQAADNDEDKEVLQSSAQAVHQSGVATPKESDIHAASAAHEKVYQQGNTAEATDDELGKAAGVQAFKAYENSEDDDDESDRSGGGGQGKLVQMAMAEAMKMFSGGGGQDKGAVVQSAIAMAMQLFAGKSGAGGGGVAQLMAMLGGAKKGGDDGEQGGSGGMMGMLGQAASNPQVSSMLKKFM</sequence>
<feature type="compositionally biased region" description="Polar residues" evidence="1">
    <location>
        <begin position="29"/>
        <end position="41"/>
    </location>
</feature>
<reference evidence="3" key="1">
    <citation type="submission" date="2021-06" db="EMBL/GenBank/DDBJ databases">
        <title>Genome Sequence of Mortierella hyaline Strain SCG-10, a Cold-Adapted, Nitrate-Reducing Fungus Isolated from Soil in Minnesota, USA.</title>
        <authorList>
            <person name="Aldossari N."/>
        </authorList>
    </citation>
    <scope>NUCLEOTIDE SEQUENCE</scope>
    <source>
        <strain evidence="3">SCG-10</strain>
    </source>
</reference>
<keyword evidence="4" id="KW-1185">Reference proteome</keyword>
<comment type="caution">
    <text evidence="3">The sequence shown here is derived from an EMBL/GenBank/DDBJ whole genome shotgun (WGS) entry which is preliminary data.</text>
</comment>
<dbReference type="EMBL" id="JAHRHY010000003">
    <property type="protein sequence ID" value="KAG9071078.1"/>
    <property type="molecule type" value="Genomic_DNA"/>
</dbReference>
<evidence type="ECO:0000313" key="3">
    <source>
        <dbReference type="EMBL" id="KAG9071078.1"/>
    </source>
</evidence>